<dbReference type="HOGENOM" id="CLU_169751_0_0_6"/>
<proteinExistence type="predicted"/>
<evidence type="ECO:0000313" key="1">
    <source>
        <dbReference type="EMBL" id="AAY48226.1"/>
    </source>
</evidence>
<protein>
    <submittedName>
        <fullName evidence="1">Uncharacterized protein</fullName>
    </submittedName>
</protein>
<dbReference type="AlphaFoldDB" id="A0A0H2X549"/>
<dbReference type="Proteomes" id="UP000000420">
    <property type="component" value="Chromosome"/>
</dbReference>
<name>A0A0H2X549_XANC8</name>
<dbReference type="RefSeq" id="WP_011269572.1">
    <property type="nucleotide sequence ID" value="NC_007086.1"/>
</dbReference>
<reference evidence="1 2" key="1">
    <citation type="journal article" date="2005" name="Genome Res.">
        <title>Comparative and functional genomic analyses of the pathogenicity of phytopathogen Xanthomonas campestris pv. campestris.</title>
        <authorList>
            <person name="Qian W."/>
            <person name="Jia Y."/>
            <person name="Ren S.X."/>
            <person name="He Y.Q."/>
            <person name="Feng J.X."/>
            <person name="Lu L.F."/>
            <person name="Sun Q."/>
            <person name="Ying G."/>
            <person name="Tang D.J."/>
            <person name="Tang H."/>
            <person name="Wu W."/>
            <person name="Hao P."/>
            <person name="Wang L."/>
            <person name="Jiang B.L."/>
            <person name="Zeng S."/>
            <person name="Gu W.Y."/>
            <person name="Lu G."/>
            <person name="Rong L."/>
            <person name="Tian Y."/>
            <person name="Yao Z."/>
            <person name="Fu G."/>
            <person name="Chen B."/>
            <person name="Fang R."/>
            <person name="Qiang B."/>
            <person name="Chen Z."/>
            <person name="Zhao G.P."/>
            <person name="Tang J.L."/>
            <person name="He C."/>
        </authorList>
    </citation>
    <scope>NUCLEOTIDE SEQUENCE [LARGE SCALE GENOMIC DNA]</scope>
    <source>
        <strain evidence="1 2">8004</strain>
    </source>
</reference>
<gene>
    <name evidence="1" type="ordered locus">XC_1156</name>
</gene>
<accession>A0A0H2X549</accession>
<organism evidence="1 2">
    <name type="scientific">Xanthomonas campestris pv. campestris (strain 8004)</name>
    <dbReference type="NCBI Taxonomy" id="314565"/>
    <lineage>
        <taxon>Bacteria</taxon>
        <taxon>Pseudomonadati</taxon>
        <taxon>Pseudomonadota</taxon>
        <taxon>Gammaproteobacteria</taxon>
        <taxon>Lysobacterales</taxon>
        <taxon>Lysobacteraceae</taxon>
        <taxon>Xanthomonas</taxon>
    </lineage>
</organism>
<dbReference type="EMBL" id="CP000050">
    <property type="protein sequence ID" value="AAY48226.1"/>
    <property type="molecule type" value="Genomic_DNA"/>
</dbReference>
<dbReference type="KEGG" id="xcb:XC_1156"/>
<evidence type="ECO:0000313" key="2">
    <source>
        <dbReference type="Proteomes" id="UP000000420"/>
    </source>
</evidence>
<sequence length="115" mass="12936">MIVTAPAHSFRMRSVRASANTGRSASSMRDPGVHADADCTHLHWHRVWVDALQIWQRDVRLADARMCMLAVWRSAPHWEWEAIDPAHDRHLAGGCSATQADALACAEDWMHAAQR</sequence>